<dbReference type="EMBL" id="MK814760">
    <property type="protein sequence ID" value="QGT55045.1"/>
    <property type="molecule type" value="Genomic_DNA"/>
</dbReference>
<accession>A0A650EZE0</accession>
<evidence type="ECO:0000313" key="1">
    <source>
        <dbReference type="EMBL" id="QGT55045.1"/>
    </source>
</evidence>
<dbReference type="Proteomes" id="UP000423482">
    <property type="component" value="Segment"/>
</dbReference>
<dbReference type="RefSeq" id="YP_010648932.1">
    <property type="nucleotide sequence ID" value="NC_070763.1"/>
</dbReference>
<dbReference type="KEGG" id="vg:77924420"/>
<protein>
    <submittedName>
        <fullName evidence="1">Uncharacterized protein</fullName>
    </submittedName>
</protein>
<organism evidence="1 2">
    <name type="scientific">Gordonia phage Forza</name>
    <dbReference type="NCBI Taxonomy" id="2571247"/>
    <lineage>
        <taxon>Viruses</taxon>
        <taxon>Duplodnaviria</taxon>
        <taxon>Heunggongvirae</taxon>
        <taxon>Uroviricota</taxon>
        <taxon>Caudoviricetes</taxon>
        <taxon>Forzavirus</taxon>
        <taxon>Forzavirus forza</taxon>
    </lineage>
</organism>
<proteinExistence type="predicted"/>
<reference evidence="1 2" key="1">
    <citation type="submission" date="2019-04" db="EMBL/GenBank/DDBJ databases">
        <authorList>
            <person name="Pope W.H."/>
            <person name="Garlena R.A."/>
            <person name="Russell D.A."/>
            <person name="Jacobs-Sera D."/>
            <person name="Hatfull G.F."/>
        </authorList>
    </citation>
    <scope>NUCLEOTIDE SEQUENCE [LARGE SCALE GENOMIC DNA]</scope>
</reference>
<dbReference type="GeneID" id="77924420"/>
<sequence length="151" mass="17505">MSTIALTQPAYAHSRMVANVGYLDEPFTAHQLQFMREFLDHFPDSVNLILEKGVLHKYQYDLSHNVKPTFTTMALEWRLNDDPILNTTWLLVCIELYKAWGGVADLRESTMVALFRAWSAFRTLSEIAEAQDYPDHEAPQNFIQWARDNVL</sequence>
<keyword evidence="2" id="KW-1185">Reference proteome</keyword>
<name>A0A650EZE0_9CAUD</name>
<evidence type="ECO:0000313" key="2">
    <source>
        <dbReference type="Proteomes" id="UP000423482"/>
    </source>
</evidence>
<gene>
    <name evidence="1" type="primary">52</name>
    <name evidence="1" type="ORF">SEA_FORZA_52</name>
</gene>